<dbReference type="AlphaFoldDB" id="A0A6H5GCE0"/>
<proteinExistence type="predicted"/>
<reference evidence="1 2" key="1">
    <citation type="submission" date="2020-02" db="EMBL/GenBank/DDBJ databases">
        <authorList>
            <person name="Ferguson B K."/>
        </authorList>
    </citation>
    <scope>NUCLEOTIDE SEQUENCE [LARGE SCALE GENOMIC DNA]</scope>
</reference>
<keyword evidence="2" id="KW-1185">Reference proteome</keyword>
<gene>
    <name evidence="1" type="ORF">NTEN_LOCUS6555</name>
</gene>
<protein>
    <submittedName>
        <fullName evidence="1">Uncharacterized protein</fullName>
    </submittedName>
</protein>
<name>A0A6H5GCE0_9HEMI</name>
<dbReference type="EMBL" id="CADCXU010009886">
    <property type="protein sequence ID" value="CAB0000768.1"/>
    <property type="molecule type" value="Genomic_DNA"/>
</dbReference>
<accession>A0A6H5GCE0</accession>
<dbReference type="Proteomes" id="UP000479000">
    <property type="component" value="Unassembled WGS sequence"/>
</dbReference>
<evidence type="ECO:0000313" key="1">
    <source>
        <dbReference type="EMBL" id="CAB0000768.1"/>
    </source>
</evidence>
<evidence type="ECO:0000313" key="2">
    <source>
        <dbReference type="Proteomes" id="UP000479000"/>
    </source>
</evidence>
<sequence>MNRCALDREIALAPAGAGRVASFGSEDEEPDEVVDWATGEARGFRQKLFNLLVAWPILREMRPSLIRNGPQKNGNITMSTRFSPVFSNMAPHNKEAFKGSERNRMRYITSSYTIHLLAPRWLSFMPLSRRTSIVKQHVSHDSWD</sequence>
<organism evidence="1 2">
    <name type="scientific">Nesidiocoris tenuis</name>
    <dbReference type="NCBI Taxonomy" id="355587"/>
    <lineage>
        <taxon>Eukaryota</taxon>
        <taxon>Metazoa</taxon>
        <taxon>Ecdysozoa</taxon>
        <taxon>Arthropoda</taxon>
        <taxon>Hexapoda</taxon>
        <taxon>Insecta</taxon>
        <taxon>Pterygota</taxon>
        <taxon>Neoptera</taxon>
        <taxon>Paraneoptera</taxon>
        <taxon>Hemiptera</taxon>
        <taxon>Heteroptera</taxon>
        <taxon>Panheteroptera</taxon>
        <taxon>Cimicomorpha</taxon>
        <taxon>Miridae</taxon>
        <taxon>Dicyphina</taxon>
        <taxon>Nesidiocoris</taxon>
    </lineage>
</organism>